<comment type="catalytic activity">
    <reaction evidence="1">
        <text>(7,8-dihydropterin-6-yl)methyl diphosphate + 4-aminobenzoate = 7,8-dihydropteroate + diphosphate</text>
        <dbReference type="Rhea" id="RHEA:19949"/>
        <dbReference type="ChEBI" id="CHEBI:17836"/>
        <dbReference type="ChEBI" id="CHEBI:17839"/>
        <dbReference type="ChEBI" id="CHEBI:33019"/>
        <dbReference type="ChEBI" id="CHEBI:72950"/>
        <dbReference type="EC" id="2.5.1.15"/>
    </reaction>
</comment>
<keyword evidence="9" id="KW-0460">Magnesium</keyword>
<dbReference type="PANTHER" id="PTHR20941">
    <property type="entry name" value="FOLATE SYNTHESIS PROTEINS"/>
    <property type="match status" value="1"/>
</dbReference>
<dbReference type="CDD" id="cd00739">
    <property type="entry name" value="DHPS"/>
    <property type="match status" value="1"/>
</dbReference>
<dbReference type="PROSITE" id="PS00793">
    <property type="entry name" value="DHPS_2"/>
    <property type="match status" value="1"/>
</dbReference>
<dbReference type="InterPro" id="IPR045031">
    <property type="entry name" value="DHP_synth-like"/>
</dbReference>
<dbReference type="InterPro" id="IPR011005">
    <property type="entry name" value="Dihydropteroate_synth-like_sf"/>
</dbReference>
<dbReference type="PROSITE" id="PS50972">
    <property type="entry name" value="PTERIN_BINDING"/>
    <property type="match status" value="1"/>
</dbReference>
<dbReference type="AlphaFoldDB" id="A0AAE9XPE3"/>
<evidence type="ECO:0000256" key="6">
    <source>
        <dbReference type="ARBA" id="ARBA00016919"/>
    </source>
</evidence>
<evidence type="ECO:0000256" key="7">
    <source>
        <dbReference type="ARBA" id="ARBA00022679"/>
    </source>
</evidence>
<comment type="similarity">
    <text evidence="4">Belongs to the DHPS family.</text>
</comment>
<keyword evidence="8" id="KW-0479">Metal-binding</keyword>
<dbReference type="Gene3D" id="3.20.20.20">
    <property type="entry name" value="Dihydropteroate synthase-like"/>
    <property type="match status" value="1"/>
</dbReference>
<evidence type="ECO:0000256" key="8">
    <source>
        <dbReference type="ARBA" id="ARBA00022723"/>
    </source>
</evidence>
<evidence type="ECO:0000256" key="4">
    <source>
        <dbReference type="ARBA" id="ARBA00009503"/>
    </source>
</evidence>
<dbReference type="NCBIfam" id="TIGR01496">
    <property type="entry name" value="DHPS"/>
    <property type="match status" value="1"/>
</dbReference>
<evidence type="ECO:0000256" key="1">
    <source>
        <dbReference type="ARBA" id="ARBA00000012"/>
    </source>
</evidence>
<dbReference type="Pfam" id="PF00809">
    <property type="entry name" value="Pterin_bind"/>
    <property type="match status" value="1"/>
</dbReference>
<dbReference type="GO" id="GO:0046872">
    <property type="term" value="F:metal ion binding"/>
    <property type="evidence" value="ECO:0007669"/>
    <property type="project" value="UniProtKB-KW"/>
</dbReference>
<dbReference type="EC" id="2.5.1.15" evidence="5"/>
<dbReference type="InterPro" id="IPR000489">
    <property type="entry name" value="Pterin-binding_dom"/>
</dbReference>
<evidence type="ECO:0000256" key="11">
    <source>
        <dbReference type="ARBA" id="ARBA00030193"/>
    </source>
</evidence>
<dbReference type="Proteomes" id="UP001217500">
    <property type="component" value="Chromosome"/>
</dbReference>
<keyword evidence="7 13" id="KW-0808">Transferase</keyword>
<dbReference type="GO" id="GO:0046654">
    <property type="term" value="P:tetrahydrofolate biosynthetic process"/>
    <property type="evidence" value="ECO:0007669"/>
    <property type="project" value="TreeGrafter"/>
</dbReference>
<evidence type="ECO:0000259" key="12">
    <source>
        <dbReference type="PROSITE" id="PS50972"/>
    </source>
</evidence>
<dbReference type="PROSITE" id="PS00792">
    <property type="entry name" value="DHPS_1"/>
    <property type="match status" value="1"/>
</dbReference>
<dbReference type="SUPFAM" id="SSF51717">
    <property type="entry name" value="Dihydropteroate synthetase-like"/>
    <property type="match status" value="1"/>
</dbReference>
<comment type="cofactor">
    <cofactor evidence="2">
        <name>Mg(2+)</name>
        <dbReference type="ChEBI" id="CHEBI:18420"/>
    </cofactor>
</comment>
<dbReference type="FunFam" id="3.20.20.20:FF:000006">
    <property type="entry name" value="Dihydropteroate synthase"/>
    <property type="match status" value="1"/>
</dbReference>
<keyword evidence="14" id="KW-1185">Reference proteome</keyword>
<accession>A0AAE9XPE3</accession>
<dbReference type="RefSeq" id="WP_289503378.1">
    <property type="nucleotide sequence ID" value="NZ_CP116805.1"/>
</dbReference>
<dbReference type="PANTHER" id="PTHR20941:SF1">
    <property type="entry name" value="FOLIC ACID SYNTHESIS PROTEIN FOL1"/>
    <property type="match status" value="1"/>
</dbReference>
<evidence type="ECO:0000256" key="2">
    <source>
        <dbReference type="ARBA" id="ARBA00001946"/>
    </source>
</evidence>
<evidence type="ECO:0000256" key="5">
    <source>
        <dbReference type="ARBA" id="ARBA00012458"/>
    </source>
</evidence>
<reference evidence="13" key="1">
    <citation type="submission" date="2023-01" db="EMBL/GenBank/DDBJ databases">
        <title>The genome sequence of Kordiimonadaceae bacterium 6D33.</title>
        <authorList>
            <person name="Liu Y."/>
        </authorList>
    </citation>
    <scope>NUCLEOTIDE SEQUENCE</scope>
    <source>
        <strain evidence="13">6D33</strain>
    </source>
</reference>
<dbReference type="EMBL" id="CP116805">
    <property type="protein sequence ID" value="WCL53782.1"/>
    <property type="molecule type" value="Genomic_DNA"/>
</dbReference>
<evidence type="ECO:0000313" key="14">
    <source>
        <dbReference type="Proteomes" id="UP001217500"/>
    </source>
</evidence>
<dbReference type="InterPro" id="IPR006390">
    <property type="entry name" value="DHP_synth_dom"/>
</dbReference>
<proteinExistence type="inferred from homology"/>
<evidence type="ECO:0000256" key="10">
    <source>
        <dbReference type="ARBA" id="ARBA00022909"/>
    </source>
</evidence>
<name>A0AAE9XPE3_9PROT</name>
<evidence type="ECO:0000256" key="9">
    <source>
        <dbReference type="ARBA" id="ARBA00022842"/>
    </source>
</evidence>
<organism evidence="13 14">
    <name type="scientific">Gimibacter soli</name>
    <dbReference type="NCBI Taxonomy" id="3024400"/>
    <lineage>
        <taxon>Bacteria</taxon>
        <taxon>Pseudomonadati</taxon>
        <taxon>Pseudomonadota</taxon>
        <taxon>Alphaproteobacteria</taxon>
        <taxon>Kordiimonadales</taxon>
        <taxon>Temperatibacteraceae</taxon>
        <taxon>Gimibacter</taxon>
    </lineage>
</organism>
<protein>
    <recommendedName>
        <fullName evidence="6">Dihydropteroate synthase</fullName>
        <ecNumber evidence="5">2.5.1.15</ecNumber>
    </recommendedName>
    <alternativeName>
        <fullName evidence="11">Dihydropteroate pyrophosphorylase</fullName>
    </alternativeName>
</protein>
<dbReference type="KEGG" id="gso:PH603_14675"/>
<evidence type="ECO:0000256" key="3">
    <source>
        <dbReference type="ARBA" id="ARBA00004763"/>
    </source>
</evidence>
<feature type="domain" description="Pterin-binding" evidence="12">
    <location>
        <begin position="104"/>
        <end position="355"/>
    </location>
</feature>
<dbReference type="GO" id="GO:0004156">
    <property type="term" value="F:dihydropteroate synthase activity"/>
    <property type="evidence" value="ECO:0007669"/>
    <property type="project" value="UniProtKB-EC"/>
</dbReference>
<evidence type="ECO:0000313" key="13">
    <source>
        <dbReference type="EMBL" id="WCL53782.1"/>
    </source>
</evidence>
<dbReference type="GO" id="GO:0046656">
    <property type="term" value="P:folic acid biosynthetic process"/>
    <property type="evidence" value="ECO:0007669"/>
    <property type="project" value="UniProtKB-KW"/>
</dbReference>
<dbReference type="GO" id="GO:0005829">
    <property type="term" value="C:cytosol"/>
    <property type="evidence" value="ECO:0007669"/>
    <property type="project" value="TreeGrafter"/>
</dbReference>
<keyword evidence="10" id="KW-0289">Folate biosynthesis</keyword>
<sequence>MPSLDLMTLPADARAYLIPMGGVREPGAAGWRLGGSGLRYPIARLIVRLDRDRVVDRILPVAEIETLAMPDAMRVRVDALKAALAAPRMPLTLEGGRMLAMTRPLVMAILNVTPDSFSDGGKHLDPDAAIAAARAMRAAGADIIDVGGESTRPGAKPVWEGEEAERILPVIRALAGDGTPISVDTRHASVMEKALAAGAHILNDVSALTHDPEALRIASESTAPVILMHAKGEAADVPDYEDLLLEVFDFLEARIEACVAAGIARERIIVDPGIGFGKAVLKDNLALMNNLALFHTLGVPLLVGASRKRFIGAATGVEEADKRLVGSLAAATHAVAQGTHIVRVHDVAETVEAMKLAQAFHDAAMMDVPMEDD</sequence>
<gene>
    <name evidence="13" type="primary">folP</name>
    <name evidence="13" type="ORF">PH603_14675</name>
</gene>
<comment type="pathway">
    <text evidence="3">Cofactor biosynthesis; tetrahydrofolate biosynthesis; 7,8-dihydrofolate from 2-amino-4-hydroxy-6-hydroxymethyl-7,8-dihydropteridine diphosphate and 4-aminobenzoate: step 1/2.</text>
</comment>